<dbReference type="AlphaFoldDB" id="A0A4Y5Z0V1"/>
<dbReference type="GO" id="GO:0004568">
    <property type="term" value="F:chitinase activity"/>
    <property type="evidence" value="ECO:0007669"/>
    <property type="project" value="InterPro"/>
</dbReference>
<dbReference type="GO" id="GO:0006032">
    <property type="term" value="P:chitin catabolic process"/>
    <property type="evidence" value="ECO:0007669"/>
    <property type="project" value="InterPro"/>
</dbReference>
<gene>
    <name evidence="2" type="ORF">FIV34_06660</name>
</gene>
<dbReference type="PANTHER" id="PTHR34408:SF1">
    <property type="entry name" value="GLYCOSYL HYDROLASE FAMILY 19 DOMAIN-CONTAINING PROTEIN HI_1415"/>
    <property type="match status" value="1"/>
</dbReference>
<evidence type="ECO:0000313" key="2">
    <source>
        <dbReference type="EMBL" id="QDE38902.1"/>
    </source>
</evidence>
<name>A0A4Y5Z0V1_9GAMM</name>
<proteinExistence type="predicted"/>
<accession>A0A4Y5Z0V1</accession>
<feature type="domain" description="Glycoside hydrolase family 19 catalytic" evidence="1">
    <location>
        <begin position="99"/>
        <end position="151"/>
    </location>
</feature>
<organism evidence="2 3">
    <name type="scientific">Luteibacter pinisoli</name>
    <dbReference type="NCBI Taxonomy" id="2589080"/>
    <lineage>
        <taxon>Bacteria</taxon>
        <taxon>Pseudomonadati</taxon>
        <taxon>Pseudomonadota</taxon>
        <taxon>Gammaproteobacteria</taxon>
        <taxon>Lysobacterales</taxon>
        <taxon>Rhodanobacteraceae</taxon>
        <taxon>Luteibacter</taxon>
    </lineage>
</organism>
<dbReference type="GO" id="GO:0016998">
    <property type="term" value="P:cell wall macromolecule catabolic process"/>
    <property type="evidence" value="ECO:0007669"/>
    <property type="project" value="InterPro"/>
</dbReference>
<dbReference type="KEGG" id="lpy:FIV34_06660"/>
<dbReference type="InterPro" id="IPR000726">
    <property type="entry name" value="Glyco_hydro_19_cat"/>
</dbReference>
<keyword evidence="2" id="KW-0378">Hydrolase</keyword>
<dbReference type="Pfam" id="PF00182">
    <property type="entry name" value="Glyco_hydro_19"/>
    <property type="match status" value="1"/>
</dbReference>
<dbReference type="RefSeq" id="WP_139980873.1">
    <property type="nucleotide sequence ID" value="NZ_CP041046.1"/>
</dbReference>
<dbReference type="Proteomes" id="UP000316093">
    <property type="component" value="Chromosome"/>
</dbReference>
<evidence type="ECO:0000313" key="3">
    <source>
        <dbReference type="Proteomes" id="UP000316093"/>
    </source>
</evidence>
<dbReference type="Gene3D" id="1.10.530.10">
    <property type="match status" value="1"/>
</dbReference>
<dbReference type="OrthoDB" id="1491023at2"/>
<dbReference type="InterPro" id="IPR052354">
    <property type="entry name" value="Cell_Wall_Dynamics_Protein"/>
</dbReference>
<dbReference type="SUPFAM" id="SSF53955">
    <property type="entry name" value="Lysozyme-like"/>
    <property type="match status" value="1"/>
</dbReference>
<dbReference type="InterPro" id="IPR023346">
    <property type="entry name" value="Lysozyme-like_dom_sf"/>
</dbReference>
<dbReference type="EMBL" id="CP041046">
    <property type="protein sequence ID" value="QDE38902.1"/>
    <property type="molecule type" value="Genomic_DNA"/>
</dbReference>
<sequence>MTMDRESQLAIFAYKAGMTHATELANFLAQVGHESNGLTRLDESFRYTRGIEQIPVRSAWREGPELLDEARLRALQGKPEMLAELMYGGRLGNDTPGDGWRYHGRGYIQLTGKANYRAASKALDVDLVQRPCLAAESETAACIAIWYWLTRVPTTARRDVRAATKAINGGYNGLADRTTRFHAWAGRLTPTAMLAIAAGRALPPAADAASRQPAYAHG</sequence>
<reference evidence="2 3" key="1">
    <citation type="submission" date="2019-06" db="EMBL/GenBank/DDBJ databases">
        <title>A complete genome sequence for Luteibacter pinisoli MAH-14.</title>
        <authorList>
            <person name="Baltrus D.A."/>
        </authorList>
    </citation>
    <scope>NUCLEOTIDE SEQUENCE [LARGE SCALE GENOMIC DNA]</scope>
    <source>
        <strain evidence="2 3">MAH-14</strain>
    </source>
</reference>
<evidence type="ECO:0000259" key="1">
    <source>
        <dbReference type="Pfam" id="PF00182"/>
    </source>
</evidence>
<protein>
    <submittedName>
        <fullName evidence="2">Glycoside hydrolase family 19 protein</fullName>
    </submittedName>
</protein>
<keyword evidence="3" id="KW-1185">Reference proteome</keyword>
<dbReference type="PANTHER" id="PTHR34408">
    <property type="entry name" value="FAMILY PROTEIN, PUTATIVE-RELATED"/>
    <property type="match status" value="1"/>
</dbReference>